<dbReference type="AlphaFoldDB" id="A0A2T9JYQ4"/>
<evidence type="ECO:0000313" key="2">
    <source>
        <dbReference type="Proteomes" id="UP000245073"/>
    </source>
</evidence>
<comment type="caution">
    <text evidence="1">The sequence shown here is derived from an EMBL/GenBank/DDBJ whole genome shotgun (WGS) entry which is preliminary data.</text>
</comment>
<organism evidence="1 2">
    <name type="scientific">Caulobacter endophyticus</name>
    <dbReference type="NCBI Taxonomy" id="2172652"/>
    <lineage>
        <taxon>Bacteria</taxon>
        <taxon>Pseudomonadati</taxon>
        <taxon>Pseudomonadota</taxon>
        <taxon>Alphaproteobacteria</taxon>
        <taxon>Caulobacterales</taxon>
        <taxon>Caulobacteraceae</taxon>
        <taxon>Caulobacter</taxon>
    </lineage>
</organism>
<evidence type="ECO:0000313" key="1">
    <source>
        <dbReference type="EMBL" id="PVM88827.1"/>
    </source>
</evidence>
<name>A0A2T9JYQ4_9CAUL</name>
<keyword evidence="2" id="KW-1185">Reference proteome</keyword>
<dbReference type="Proteomes" id="UP000245073">
    <property type="component" value="Unassembled WGS sequence"/>
</dbReference>
<protein>
    <submittedName>
        <fullName evidence="1">Uncharacterized protein</fullName>
    </submittedName>
</protein>
<reference evidence="1 2" key="1">
    <citation type="submission" date="2018-04" db="EMBL/GenBank/DDBJ databases">
        <title>The genome sequence of Caulobacter sp. 744.</title>
        <authorList>
            <person name="Gao J."/>
            <person name="Sun J."/>
        </authorList>
    </citation>
    <scope>NUCLEOTIDE SEQUENCE [LARGE SCALE GENOMIC DNA]</scope>
    <source>
        <strain evidence="1 2">774</strain>
    </source>
</reference>
<gene>
    <name evidence="1" type="ORF">DDF67_12670</name>
</gene>
<sequence length="99" mass="9825">MTLSAAMFAGAGVTPPVGREVLLKGVSLEAGQERALLSVDGAAPTWVARGGQVAGGVLDAVGARSASIRRNGTMVTVYLFVSAAALEPFSPGAAGQPKS</sequence>
<dbReference type="EMBL" id="QDKQ01000044">
    <property type="protein sequence ID" value="PVM88827.1"/>
    <property type="molecule type" value="Genomic_DNA"/>
</dbReference>
<accession>A0A2T9JYQ4</accession>
<proteinExistence type="predicted"/>